<dbReference type="GO" id="GO:0009082">
    <property type="term" value="P:branched-chain amino acid biosynthetic process"/>
    <property type="evidence" value="ECO:0007669"/>
    <property type="project" value="UniProtKB-KW"/>
</dbReference>
<name>A0A7J6LT66_PERCH</name>
<proteinExistence type="inferred from homology"/>
<keyword evidence="10" id="KW-1185">Reference proteome</keyword>
<dbReference type="GO" id="GO:0008652">
    <property type="term" value="P:amino acid biosynthetic process"/>
    <property type="evidence" value="ECO:0007669"/>
    <property type="project" value="UniProtKB-KW"/>
</dbReference>
<feature type="region of interest" description="Disordered" evidence="8">
    <location>
        <begin position="1"/>
        <end position="27"/>
    </location>
</feature>
<dbReference type="Proteomes" id="UP000591131">
    <property type="component" value="Unassembled WGS sequence"/>
</dbReference>
<organism evidence="9 10">
    <name type="scientific">Perkinsus chesapeaki</name>
    <name type="common">Clam parasite</name>
    <name type="synonym">Perkinsus andrewsi</name>
    <dbReference type="NCBI Taxonomy" id="330153"/>
    <lineage>
        <taxon>Eukaryota</taxon>
        <taxon>Sar</taxon>
        <taxon>Alveolata</taxon>
        <taxon>Perkinsozoa</taxon>
        <taxon>Perkinsea</taxon>
        <taxon>Perkinsida</taxon>
        <taxon>Perkinsidae</taxon>
        <taxon>Perkinsus</taxon>
    </lineage>
</organism>
<dbReference type="Gene3D" id="3.30.470.10">
    <property type="match status" value="1"/>
</dbReference>
<dbReference type="CDD" id="cd01557">
    <property type="entry name" value="BCAT_beta_family"/>
    <property type="match status" value="1"/>
</dbReference>
<evidence type="ECO:0000256" key="8">
    <source>
        <dbReference type="SAM" id="MobiDB-lite"/>
    </source>
</evidence>
<evidence type="ECO:0000256" key="3">
    <source>
        <dbReference type="ARBA" id="ARBA00022576"/>
    </source>
</evidence>
<keyword evidence="7" id="KW-0100">Branched-chain amino acid biosynthesis</keyword>
<dbReference type="InterPro" id="IPR043132">
    <property type="entry name" value="BCAT-like_C"/>
</dbReference>
<dbReference type="InterPro" id="IPR005786">
    <property type="entry name" value="B_amino_transII"/>
</dbReference>
<dbReference type="SUPFAM" id="SSF56752">
    <property type="entry name" value="D-aminoacid aminotransferase-like PLP-dependent enzymes"/>
    <property type="match status" value="1"/>
</dbReference>
<evidence type="ECO:0000313" key="9">
    <source>
        <dbReference type="EMBL" id="KAF4662336.1"/>
    </source>
</evidence>
<accession>A0A7J6LT66</accession>
<dbReference type="GO" id="GO:0004084">
    <property type="term" value="F:branched-chain-amino-acid transaminase activity"/>
    <property type="evidence" value="ECO:0007669"/>
    <property type="project" value="InterPro"/>
</dbReference>
<keyword evidence="4" id="KW-0028">Amino-acid biosynthesis</keyword>
<evidence type="ECO:0000256" key="5">
    <source>
        <dbReference type="ARBA" id="ARBA00022679"/>
    </source>
</evidence>
<keyword evidence="3 9" id="KW-0032">Aminotransferase</keyword>
<evidence type="ECO:0000256" key="6">
    <source>
        <dbReference type="ARBA" id="ARBA00022898"/>
    </source>
</evidence>
<comment type="caution">
    <text evidence="9">The sequence shown here is derived from an EMBL/GenBank/DDBJ whole genome shotgun (WGS) entry which is preliminary data.</text>
</comment>
<keyword evidence="6" id="KW-0663">Pyridoxal phosphate</keyword>
<evidence type="ECO:0000313" key="10">
    <source>
        <dbReference type="Proteomes" id="UP000591131"/>
    </source>
</evidence>
<comment type="cofactor">
    <cofactor evidence="1">
        <name>pyridoxal 5'-phosphate</name>
        <dbReference type="ChEBI" id="CHEBI:597326"/>
    </cofactor>
</comment>
<protein>
    <submittedName>
        <fullName evidence="9">Branched-chain-amino-acid aminotransferase</fullName>
    </submittedName>
</protein>
<dbReference type="Gene3D" id="3.20.10.10">
    <property type="entry name" value="D-amino Acid Aminotransferase, subunit A, domain 2"/>
    <property type="match status" value="1"/>
</dbReference>
<gene>
    <name evidence="9" type="primary">BCAT1_1</name>
    <name evidence="9" type="ORF">FOL47_006274</name>
</gene>
<dbReference type="EMBL" id="JAAPAO010000349">
    <property type="protein sequence ID" value="KAF4662336.1"/>
    <property type="molecule type" value="Genomic_DNA"/>
</dbReference>
<dbReference type="NCBIfam" id="NF009897">
    <property type="entry name" value="PRK13357.1"/>
    <property type="match status" value="1"/>
</dbReference>
<dbReference type="PANTHER" id="PTHR11825:SF44">
    <property type="entry name" value="BRANCHED-CHAIN-AMINO-ACID AMINOTRANSFERASE"/>
    <property type="match status" value="1"/>
</dbReference>
<dbReference type="InterPro" id="IPR001544">
    <property type="entry name" value="Aminotrans_IV"/>
</dbReference>
<reference evidence="9 10" key="1">
    <citation type="submission" date="2020-04" db="EMBL/GenBank/DDBJ databases">
        <title>Perkinsus chesapeaki whole genome sequence.</title>
        <authorList>
            <person name="Bogema D.R."/>
        </authorList>
    </citation>
    <scope>NUCLEOTIDE SEQUENCE [LARGE SCALE GENOMIC DNA]</scope>
    <source>
        <strain evidence="9">ATCC PRA-425</strain>
    </source>
</reference>
<feature type="compositionally biased region" description="Basic and acidic residues" evidence="8">
    <location>
        <begin position="1"/>
        <end position="11"/>
    </location>
</feature>
<comment type="similarity">
    <text evidence="2">Belongs to the class-IV pyridoxal-phosphate-dependent aminotransferase family.</text>
</comment>
<dbReference type="AlphaFoldDB" id="A0A7J6LT66"/>
<dbReference type="OrthoDB" id="1732691at2759"/>
<evidence type="ECO:0000256" key="7">
    <source>
        <dbReference type="ARBA" id="ARBA00023304"/>
    </source>
</evidence>
<sequence length="492" mass="54619">MADESSSEKALSDTATTVATNEEESSRGHIDVSALQIHYNPARSSLPPLNTLRFGHTFTDHMLTIDYDAEQGWHAPVISPFGSLTIHPASTVLHYAVECFEGAKVFKNKDGVISEFRLKDNLRRFAKSIKRSGVAEMDEADENALYELIRELVLLDSNLVPDEYGYSLYLRPTFIGTEPSLEVAAGSKGKLFVICSPVGPFFPCGFKPVSLLACTRNVRAWPGGSGGHKVGSNYGPTLMPAKMASEEGFTQILWLLPLRNEDGELKHHITEVGSMNVFFVFKRDDNGGGIEVATPPTKDIILPGITRDSVLKILRNDTNLEVSERDVTMEELLERYQRGEVMEIFGTGTAAIVCPVKSVTYEDVEMKIPIDEAIGAGPMCRRILDEAAGQSRADRPEGIKKVEHVIQMVPKRAEKVHIRQNECLTEFDDLPHGRKIVVDEGRHAPWPRAFRPAKEMSLEETIGGRRRVATVKERRNGLPVVAEGDKLYKHPE</sequence>
<dbReference type="Pfam" id="PF01063">
    <property type="entry name" value="Aminotran_4"/>
    <property type="match status" value="1"/>
</dbReference>
<dbReference type="InterPro" id="IPR033939">
    <property type="entry name" value="BCAT_family"/>
</dbReference>
<evidence type="ECO:0000256" key="4">
    <source>
        <dbReference type="ARBA" id="ARBA00022605"/>
    </source>
</evidence>
<evidence type="ECO:0000256" key="2">
    <source>
        <dbReference type="ARBA" id="ARBA00009320"/>
    </source>
</evidence>
<evidence type="ECO:0000256" key="1">
    <source>
        <dbReference type="ARBA" id="ARBA00001933"/>
    </source>
</evidence>
<keyword evidence="5 9" id="KW-0808">Transferase</keyword>
<dbReference type="InterPro" id="IPR043131">
    <property type="entry name" value="BCAT-like_N"/>
</dbReference>
<dbReference type="PANTHER" id="PTHR11825">
    <property type="entry name" value="SUBGROUP IIII AMINOTRANSFERASE"/>
    <property type="match status" value="1"/>
</dbReference>
<dbReference type="InterPro" id="IPR036038">
    <property type="entry name" value="Aminotransferase-like"/>
</dbReference>